<proteinExistence type="predicted"/>
<dbReference type="GO" id="GO:0016853">
    <property type="term" value="F:isomerase activity"/>
    <property type="evidence" value="ECO:0007669"/>
    <property type="project" value="UniProtKB-KW"/>
</dbReference>
<evidence type="ECO:0000313" key="3">
    <source>
        <dbReference type="EMBL" id="MDK9497099.1"/>
    </source>
</evidence>
<dbReference type="InterPro" id="IPR017517">
    <property type="entry name" value="Maleyloyr_isom"/>
</dbReference>
<evidence type="ECO:0000313" key="4">
    <source>
        <dbReference type="Proteomes" id="UP001223390"/>
    </source>
</evidence>
<protein>
    <submittedName>
        <fullName evidence="3">Maleylpyruvate isomerase family mycothiol-dependent enzyme</fullName>
    </submittedName>
</protein>
<dbReference type="InterPro" id="IPR034660">
    <property type="entry name" value="DinB/YfiT-like"/>
</dbReference>
<name>A0ABT7GV30_9ACTN</name>
<organism evidence="3 4">
    <name type="scientific">Streptomyces katrae</name>
    <dbReference type="NCBI Taxonomy" id="68223"/>
    <lineage>
        <taxon>Bacteria</taxon>
        <taxon>Bacillati</taxon>
        <taxon>Actinomycetota</taxon>
        <taxon>Actinomycetes</taxon>
        <taxon>Kitasatosporales</taxon>
        <taxon>Streptomycetaceae</taxon>
        <taxon>Streptomyces</taxon>
    </lineage>
</organism>
<sequence length="259" mass="28024">MQNTLEFTDLLRLIDERSTAFRAVVASAPDLDVQVPSCPEWKLFDLVRHLGGGDRFWAAIVGAGPADGPPAEAAAARAALVLPREREALVAWLDESTRQLLDALREAGPDAGCWAWWEDVQSPLTAGTVARHRAQESAVHTYDARLALGEPRPLPDEVALDGVEEFLTTCVATASPWPHKPAAIDFRTTEGPVWRLTLDGSGARVARLPLAADTAAEAAALGTASELILFLYNRITADSLRIDGDAVLFDQLRDWDPQA</sequence>
<accession>A0ABT7GV30</accession>
<keyword evidence="4" id="KW-1185">Reference proteome</keyword>
<reference evidence="3 4" key="1">
    <citation type="submission" date="2023-05" db="EMBL/GenBank/DDBJ databases">
        <title>Sequencing and Assembly of Streptomyces sp. NP73.</title>
        <authorList>
            <person name="Konwar A.N."/>
            <person name="Saikia K."/>
            <person name="Thakur D."/>
        </authorList>
    </citation>
    <scope>NUCLEOTIDE SEQUENCE [LARGE SCALE GENOMIC DNA]</scope>
    <source>
        <strain evidence="3 4">NP73</strain>
    </source>
</reference>
<gene>
    <name evidence="3" type="ORF">QEZ40_001752</name>
</gene>
<dbReference type="Proteomes" id="UP001223390">
    <property type="component" value="Unassembled WGS sequence"/>
</dbReference>
<dbReference type="Pfam" id="PF11716">
    <property type="entry name" value="MDMPI_N"/>
    <property type="match status" value="1"/>
</dbReference>
<feature type="domain" description="Mycothiol-dependent maleylpyruvate isomerase metal-binding" evidence="2">
    <location>
        <begin position="11"/>
        <end position="145"/>
    </location>
</feature>
<dbReference type="PANTHER" id="PTHR40758:SF1">
    <property type="entry name" value="CONSERVED PROTEIN"/>
    <property type="match status" value="1"/>
</dbReference>
<dbReference type="InterPro" id="IPR024344">
    <property type="entry name" value="MDMPI_metal-binding"/>
</dbReference>
<dbReference type="PANTHER" id="PTHR40758">
    <property type="entry name" value="CONSERVED PROTEIN"/>
    <property type="match status" value="1"/>
</dbReference>
<dbReference type="InterPro" id="IPR010872">
    <property type="entry name" value="MDMPI_C-term_domain"/>
</dbReference>
<feature type="domain" description="MDMPI C-terminal" evidence="1">
    <location>
        <begin position="157"/>
        <end position="249"/>
    </location>
</feature>
<dbReference type="Gene3D" id="1.20.120.450">
    <property type="entry name" value="dinb family like domain"/>
    <property type="match status" value="1"/>
</dbReference>
<evidence type="ECO:0000259" key="2">
    <source>
        <dbReference type="Pfam" id="PF11716"/>
    </source>
</evidence>
<comment type="caution">
    <text evidence="3">The sequence shown here is derived from an EMBL/GenBank/DDBJ whole genome shotgun (WGS) entry which is preliminary data.</text>
</comment>
<keyword evidence="3" id="KW-0413">Isomerase</keyword>
<dbReference type="Pfam" id="PF07398">
    <property type="entry name" value="MDMPI_C"/>
    <property type="match status" value="1"/>
</dbReference>
<evidence type="ECO:0000259" key="1">
    <source>
        <dbReference type="Pfam" id="PF07398"/>
    </source>
</evidence>
<dbReference type="NCBIfam" id="TIGR03083">
    <property type="entry name" value="maleylpyruvate isomerase family mycothiol-dependent enzyme"/>
    <property type="match status" value="1"/>
</dbReference>
<dbReference type="RefSeq" id="WP_285342951.1">
    <property type="nucleotide sequence ID" value="NZ_JASITI010000017.1"/>
</dbReference>
<dbReference type="SUPFAM" id="SSF109854">
    <property type="entry name" value="DinB/YfiT-like putative metalloenzymes"/>
    <property type="match status" value="1"/>
</dbReference>
<dbReference type="EMBL" id="JASITI010000017">
    <property type="protein sequence ID" value="MDK9497099.1"/>
    <property type="molecule type" value="Genomic_DNA"/>
</dbReference>